<organism evidence="2 3">
    <name type="scientific">Trichomonas vaginalis (strain ATCC PRA-98 / G3)</name>
    <dbReference type="NCBI Taxonomy" id="412133"/>
    <lineage>
        <taxon>Eukaryota</taxon>
        <taxon>Metamonada</taxon>
        <taxon>Parabasalia</taxon>
        <taxon>Trichomonadida</taxon>
        <taxon>Trichomonadidae</taxon>
        <taxon>Trichomonas</taxon>
    </lineage>
</organism>
<dbReference type="Gene3D" id="1.20.58.60">
    <property type="match status" value="1"/>
</dbReference>
<evidence type="ECO:0000313" key="2">
    <source>
        <dbReference type="EMBL" id="EAY15978.1"/>
    </source>
</evidence>
<dbReference type="EMBL" id="DS113248">
    <property type="protein sequence ID" value="EAY15978.1"/>
    <property type="molecule type" value="Genomic_DNA"/>
</dbReference>
<feature type="coiled-coil region" evidence="1">
    <location>
        <begin position="256"/>
        <end position="290"/>
    </location>
</feature>
<keyword evidence="3" id="KW-1185">Reference proteome</keyword>
<name>A2DUE0_TRIV3</name>
<feature type="coiled-coil region" evidence="1">
    <location>
        <begin position="191"/>
        <end position="225"/>
    </location>
</feature>
<dbReference type="OrthoDB" id="10573203at2759"/>
<dbReference type="SMR" id="A2DUE0"/>
<proteinExistence type="predicted"/>
<dbReference type="VEuPathDB" id="TrichDB:TVAGG3_0595960"/>
<accession>A2DUE0</accession>
<feature type="coiled-coil region" evidence="1">
    <location>
        <begin position="47"/>
        <end position="96"/>
    </location>
</feature>
<evidence type="ECO:0000313" key="3">
    <source>
        <dbReference type="Proteomes" id="UP000001542"/>
    </source>
</evidence>
<reference evidence="2" key="1">
    <citation type="submission" date="2006-10" db="EMBL/GenBank/DDBJ databases">
        <authorList>
            <person name="Amadeo P."/>
            <person name="Zhao Q."/>
            <person name="Wortman J."/>
            <person name="Fraser-Liggett C."/>
            <person name="Carlton J."/>
        </authorList>
    </citation>
    <scope>NUCLEOTIDE SEQUENCE</scope>
    <source>
        <strain evidence="2">G3</strain>
    </source>
</reference>
<dbReference type="AlphaFoldDB" id="A2DUE0"/>
<evidence type="ECO:0000256" key="1">
    <source>
        <dbReference type="SAM" id="Coils"/>
    </source>
</evidence>
<gene>
    <name evidence="2" type="ORF">TVAG_262280</name>
</gene>
<keyword evidence="1" id="KW-0175">Coiled coil</keyword>
<sequence>MSVPDNLLNVTGIRPVSRKTLRKASKVLQREDYDATLPTTQEARDIVKTMRTEIEAKEAQLNKLREMLARSDETDITQAQAELNRLQAAFAKVAQECENKLRPVQDSYNKELSILEGKKQFCNSYGDSANERKTYLEKLKQKTGTTVFNLTDPKVTVVTEKPLLPPINTLTQLQTDVGVLKRTLTLEKYSHGEMSKLNEALKRLLKAAQEEEKMANMNYNSAKQDIDVRLKAPKTQLIDDEWIDAKKQLDLNQFLLNEANTALSRINDEAKKIEVQNRQIVEDSRKLREELIILNRYMPNSDGNGSGNRAELTKDQIDIDADKARIEALNAKIKTQKGRLKPLKNKLEELPPKIQSEQKKLESLQAKNQQVEQDLATIQTKRSELMSEKMFGEDQYTTMLERVDEQSKRLAEITKRTEIAEETLRKQMIIMKLNDEMNNLKTMDFNRFTSVVSNLLTIQKEIEE</sequence>
<dbReference type="Proteomes" id="UP000001542">
    <property type="component" value="Unassembled WGS sequence"/>
</dbReference>
<dbReference type="KEGG" id="tva:4773985"/>
<dbReference type="VEuPathDB" id="TrichDB:TVAG_262280"/>
<dbReference type="RefSeq" id="XP_001328201.1">
    <property type="nucleotide sequence ID" value="XM_001328166.1"/>
</dbReference>
<protein>
    <submittedName>
        <fullName evidence="2">Uncharacterized protein</fullName>
    </submittedName>
</protein>
<dbReference type="Gene3D" id="1.20.5.340">
    <property type="match status" value="1"/>
</dbReference>
<feature type="coiled-coil region" evidence="1">
    <location>
        <begin position="354"/>
        <end position="423"/>
    </location>
</feature>
<dbReference type="InParanoid" id="A2DUE0"/>
<reference evidence="2" key="2">
    <citation type="journal article" date="2007" name="Science">
        <title>Draft genome sequence of the sexually transmitted pathogen Trichomonas vaginalis.</title>
        <authorList>
            <person name="Carlton J.M."/>
            <person name="Hirt R.P."/>
            <person name="Silva J.C."/>
            <person name="Delcher A.L."/>
            <person name="Schatz M."/>
            <person name="Zhao Q."/>
            <person name="Wortman J.R."/>
            <person name="Bidwell S.L."/>
            <person name="Alsmark U.C.M."/>
            <person name="Besteiro S."/>
            <person name="Sicheritz-Ponten T."/>
            <person name="Noel C.J."/>
            <person name="Dacks J.B."/>
            <person name="Foster P.G."/>
            <person name="Simillion C."/>
            <person name="Van de Peer Y."/>
            <person name="Miranda-Saavedra D."/>
            <person name="Barton G.J."/>
            <person name="Westrop G.D."/>
            <person name="Mueller S."/>
            <person name="Dessi D."/>
            <person name="Fiori P.L."/>
            <person name="Ren Q."/>
            <person name="Paulsen I."/>
            <person name="Zhang H."/>
            <person name="Bastida-Corcuera F.D."/>
            <person name="Simoes-Barbosa A."/>
            <person name="Brown M.T."/>
            <person name="Hayes R.D."/>
            <person name="Mukherjee M."/>
            <person name="Okumura C.Y."/>
            <person name="Schneider R."/>
            <person name="Smith A.J."/>
            <person name="Vanacova S."/>
            <person name="Villalvazo M."/>
            <person name="Haas B.J."/>
            <person name="Pertea M."/>
            <person name="Feldblyum T.V."/>
            <person name="Utterback T.R."/>
            <person name="Shu C.L."/>
            <person name="Osoegawa K."/>
            <person name="de Jong P.J."/>
            <person name="Hrdy I."/>
            <person name="Horvathova L."/>
            <person name="Zubacova Z."/>
            <person name="Dolezal P."/>
            <person name="Malik S.B."/>
            <person name="Logsdon J.M. Jr."/>
            <person name="Henze K."/>
            <person name="Gupta A."/>
            <person name="Wang C.C."/>
            <person name="Dunne R.L."/>
            <person name="Upcroft J.A."/>
            <person name="Upcroft P."/>
            <person name="White O."/>
            <person name="Salzberg S.L."/>
            <person name="Tang P."/>
            <person name="Chiu C.-H."/>
            <person name="Lee Y.-S."/>
            <person name="Embley T.M."/>
            <person name="Coombs G.H."/>
            <person name="Mottram J.C."/>
            <person name="Tachezy J."/>
            <person name="Fraser-Liggett C.M."/>
            <person name="Johnson P.J."/>
        </authorList>
    </citation>
    <scope>NUCLEOTIDE SEQUENCE [LARGE SCALE GENOMIC DNA]</scope>
    <source>
        <strain evidence="2">G3</strain>
    </source>
</reference>
<dbReference type="STRING" id="5722.A2DUE0"/>